<evidence type="ECO:0000313" key="1">
    <source>
        <dbReference type="EMBL" id="KAI4326288.1"/>
    </source>
</evidence>
<organism evidence="1 2">
    <name type="scientific">Melastoma candidum</name>
    <dbReference type="NCBI Taxonomy" id="119954"/>
    <lineage>
        <taxon>Eukaryota</taxon>
        <taxon>Viridiplantae</taxon>
        <taxon>Streptophyta</taxon>
        <taxon>Embryophyta</taxon>
        <taxon>Tracheophyta</taxon>
        <taxon>Spermatophyta</taxon>
        <taxon>Magnoliopsida</taxon>
        <taxon>eudicotyledons</taxon>
        <taxon>Gunneridae</taxon>
        <taxon>Pentapetalae</taxon>
        <taxon>rosids</taxon>
        <taxon>malvids</taxon>
        <taxon>Myrtales</taxon>
        <taxon>Melastomataceae</taxon>
        <taxon>Melastomatoideae</taxon>
        <taxon>Melastomateae</taxon>
        <taxon>Melastoma</taxon>
    </lineage>
</organism>
<protein>
    <submittedName>
        <fullName evidence="1">Uncharacterized protein</fullName>
    </submittedName>
</protein>
<accession>A0ACB9MQ85</accession>
<comment type="caution">
    <text evidence="1">The sequence shown here is derived from an EMBL/GenBank/DDBJ whole genome shotgun (WGS) entry which is preliminary data.</text>
</comment>
<keyword evidence="2" id="KW-1185">Reference proteome</keyword>
<dbReference type="Proteomes" id="UP001057402">
    <property type="component" value="Chromosome 9"/>
</dbReference>
<sequence length="748" mass="80821">MSNRVRSNRRRSSIGGGLTGSGNLRQEWVPRGLKNSPPPNAPAEVAFSGDVSLSSAQVQSEVGHAKKPHGNVGVSGNSSDVGDHGFSGTSLSNGDHGKRPHSSHGVSSGSLTNSRGSGFRGCEGRETDCRKGKAQARGGRGVAKDPNLPQLLQEIQEKLLKGTVECMICYDMVRRAAPIWSCSSCYSIFHMNCIKKWARAPTSIDLSADKNHGDNWRCPGCQHVQLTSSKEIHYMCFCGKRTGPPSDLYLTPHSCGEPCGKSLERNVVHTDKGDEDFCPHACVLPCHPGLFIVVVRFVISFTNVDDITASRKSMEDVKCGEIVVKGILNLDNGVFACGQGKRFLVVINNVAGRRTVAGIDVVNVAALSRTLSLVPLVTGTLIFALCLVARNSDAVSTCANHFVTVATALLVLKPFLQTCLVHVAKQLFPLRCLVVLLRLFVNFLALFLSLVATSPRTVAILGSVLLAQCLWQRITVTCPCRRITASVPCDAGGTNGQRKLACDEDCAKLERNKILADVFDVNTPSLEALHFGESASISNSIVDLFQREPKWVLSLEERCKHLVTGKGRVGTGSLKVHVFSPMTKEKRDAVRLIAKRWKLAINAAGWEPKRFIVIHATPKSKVPPRVLGVKGLITSSAPHPPSFDPFVDMDPRLVVCFFNLHREKDISALVLRFGGECELVWLNDKNALAVFYDPARAFTALRRLDHGSVYFGAAVIIQNGQTGSSAVGGNPSGGFESTEADGSLKCNP</sequence>
<proteinExistence type="predicted"/>
<dbReference type="EMBL" id="CM042888">
    <property type="protein sequence ID" value="KAI4326288.1"/>
    <property type="molecule type" value="Genomic_DNA"/>
</dbReference>
<name>A0ACB9MQ85_9MYRT</name>
<evidence type="ECO:0000313" key="2">
    <source>
        <dbReference type="Proteomes" id="UP001057402"/>
    </source>
</evidence>
<reference evidence="2" key="1">
    <citation type="journal article" date="2023" name="Front. Plant Sci.">
        <title>Chromosomal-level genome assembly of Melastoma candidum provides insights into trichome evolution.</title>
        <authorList>
            <person name="Zhong Y."/>
            <person name="Wu W."/>
            <person name="Sun C."/>
            <person name="Zou P."/>
            <person name="Liu Y."/>
            <person name="Dai S."/>
            <person name="Zhou R."/>
        </authorList>
    </citation>
    <scope>NUCLEOTIDE SEQUENCE [LARGE SCALE GENOMIC DNA]</scope>
</reference>
<gene>
    <name evidence="1" type="ORF">MLD38_031617</name>
</gene>